<dbReference type="InterPro" id="IPR044600">
    <property type="entry name" value="ATL1/ATL16-like"/>
</dbReference>
<feature type="region of interest" description="Disordered" evidence="15">
    <location>
        <begin position="299"/>
        <end position="318"/>
    </location>
</feature>
<dbReference type="GO" id="GO:0008270">
    <property type="term" value="F:zinc ion binding"/>
    <property type="evidence" value="ECO:0007669"/>
    <property type="project" value="UniProtKB-KW"/>
</dbReference>
<proteinExistence type="inferred from homology"/>
<evidence type="ECO:0000256" key="10">
    <source>
        <dbReference type="ARBA" id="ARBA00022833"/>
    </source>
</evidence>
<dbReference type="CDD" id="cd16461">
    <property type="entry name" value="RING-H2_EL5-like"/>
    <property type="match status" value="1"/>
</dbReference>
<feature type="compositionally biased region" description="Polar residues" evidence="15">
    <location>
        <begin position="191"/>
        <end position="200"/>
    </location>
</feature>
<evidence type="ECO:0000256" key="15">
    <source>
        <dbReference type="SAM" id="MobiDB-lite"/>
    </source>
</evidence>
<evidence type="ECO:0000256" key="2">
    <source>
        <dbReference type="ARBA" id="ARBA00004167"/>
    </source>
</evidence>
<name>A0AAN9M7R8_CANGL</name>
<evidence type="ECO:0000256" key="8">
    <source>
        <dbReference type="ARBA" id="ARBA00022771"/>
    </source>
</evidence>
<evidence type="ECO:0000256" key="6">
    <source>
        <dbReference type="ARBA" id="ARBA00022692"/>
    </source>
</evidence>
<keyword evidence="10" id="KW-0862">Zinc</keyword>
<feature type="transmembrane region" description="Helical" evidence="16">
    <location>
        <begin position="26"/>
        <end position="48"/>
    </location>
</feature>
<keyword evidence="7" id="KW-0479">Metal-binding</keyword>
<evidence type="ECO:0000256" key="7">
    <source>
        <dbReference type="ARBA" id="ARBA00022723"/>
    </source>
</evidence>
<evidence type="ECO:0000256" key="4">
    <source>
        <dbReference type="ARBA" id="ARBA00012483"/>
    </source>
</evidence>
<feature type="region of interest" description="Disordered" evidence="15">
    <location>
        <begin position="166"/>
        <end position="200"/>
    </location>
</feature>
<evidence type="ECO:0000256" key="1">
    <source>
        <dbReference type="ARBA" id="ARBA00000900"/>
    </source>
</evidence>
<accession>A0AAN9M7R8</accession>
<evidence type="ECO:0000256" key="3">
    <source>
        <dbReference type="ARBA" id="ARBA00004906"/>
    </source>
</evidence>
<dbReference type="Gene3D" id="3.30.40.10">
    <property type="entry name" value="Zinc/RING finger domain, C3HC4 (zinc finger)"/>
    <property type="match status" value="1"/>
</dbReference>
<dbReference type="EMBL" id="JAYMYQ010000002">
    <property type="protein sequence ID" value="KAK7349349.1"/>
    <property type="molecule type" value="Genomic_DNA"/>
</dbReference>
<dbReference type="InterPro" id="IPR001841">
    <property type="entry name" value="Znf_RING"/>
</dbReference>
<keyword evidence="5" id="KW-0808">Transferase</keyword>
<dbReference type="PROSITE" id="PS50089">
    <property type="entry name" value="ZF_RING_2"/>
    <property type="match status" value="1"/>
</dbReference>
<keyword evidence="9" id="KW-0833">Ubl conjugation pathway</keyword>
<evidence type="ECO:0000256" key="12">
    <source>
        <dbReference type="ARBA" id="ARBA00023136"/>
    </source>
</evidence>
<feature type="compositionally biased region" description="Polar residues" evidence="15">
    <location>
        <begin position="166"/>
        <end position="180"/>
    </location>
</feature>
<evidence type="ECO:0000256" key="14">
    <source>
        <dbReference type="PROSITE-ProRule" id="PRU00175"/>
    </source>
</evidence>
<feature type="domain" description="RING-type" evidence="17">
    <location>
        <begin position="117"/>
        <end position="159"/>
    </location>
</feature>
<dbReference type="Pfam" id="PF13639">
    <property type="entry name" value="zf-RING_2"/>
    <property type="match status" value="1"/>
</dbReference>
<feature type="region of interest" description="Disordered" evidence="15">
    <location>
        <begin position="226"/>
        <end position="254"/>
    </location>
</feature>
<sequence>MGATGGTSASNVSLDDSDTAGITGKIMLVAIIFLFMVVVFVVVLHLYAKWFWWAMEENAAPQTRNRRRRRRHRRFVFAPGQDPVIYGIHQVGLDPSVLRSLPVLVFQPEDFKDGLECAVCLSEIVQGEKTRLLPKCNHGFHVDCIDMWFHSHSTCPLCRNPVAVASESSKPSGDSTNTEENVLGNGEASEQENSAVMSGLESSNFPTNVLVWGDQTQVSSVGVVSLEQKEEEGTSQQPPCSSSSSSSASDSVNSRCQEMLVIDIPSDFNSSSLSPMCAEDEMKSPMAATLRSFKRLLSRDKKLSPSSPSSLDVEQGQG</sequence>
<evidence type="ECO:0000256" key="9">
    <source>
        <dbReference type="ARBA" id="ARBA00022786"/>
    </source>
</evidence>
<dbReference type="FunFam" id="3.30.40.10:FF:000475">
    <property type="entry name" value="RING-H2 finger protein ATL3"/>
    <property type="match status" value="1"/>
</dbReference>
<evidence type="ECO:0000256" key="13">
    <source>
        <dbReference type="ARBA" id="ARBA00024209"/>
    </source>
</evidence>
<dbReference type="SMART" id="SM00184">
    <property type="entry name" value="RING"/>
    <property type="match status" value="1"/>
</dbReference>
<protein>
    <recommendedName>
        <fullName evidence="4">RING-type E3 ubiquitin transferase</fullName>
        <ecNumber evidence="4">2.3.2.27</ecNumber>
    </recommendedName>
</protein>
<evidence type="ECO:0000256" key="11">
    <source>
        <dbReference type="ARBA" id="ARBA00022989"/>
    </source>
</evidence>
<dbReference type="SUPFAM" id="SSF57850">
    <property type="entry name" value="RING/U-box"/>
    <property type="match status" value="1"/>
</dbReference>
<feature type="compositionally biased region" description="Low complexity" evidence="15">
    <location>
        <begin position="241"/>
        <end position="254"/>
    </location>
</feature>
<dbReference type="Proteomes" id="UP001367508">
    <property type="component" value="Unassembled WGS sequence"/>
</dbReference>
<dbReference type="GO" id="GO:0016567">
    <property type="term" value="P:protein ubiquitination"/>
    <property type="evidence" value="ECO:0007669"/>
    <property type="project" value="InterPro"/>
</dbReference>
<dbReference type="InterPro" id="IPR013083">
    <property type="entry name" value="Znf_RING/FYVE/PHD"/>
</dbReference>
<gene>
    <name evidence="18" type="ORF">VNO77_06654</name>
</gene>
<evidence type="ECO:0000313" key="19">
    <source>
        <dbReference type="Proteomes" id="UP001367508"/>
    </source>
</evidence>
<reference evidence="18 19" key="1">
    <citation type="submission" date="2024-01" db="EMBL/GenBank/DDBJ databases">
        <title>The genomes of 5 underutilized Papilionoideae crops provide insights into root nodulation and disease resistanc.</title>
        <authorList>
            <person name="Jiang F."/>
        </authorList>
    </citation>
    <scope>NUCLEOTIDE SEQUENCE [LARGE SCALE GENOMIC DNA]</scope>
    <source>
        <strain evidence="18">LVBAO_FW01</strain>
        <tissue evidence="18">Leaves</tissue>
    </source>
</reference>
<comment type="subcellular location">
    <subcellularLocation>
        <location evidence="2">Membrane</location>
        <topology evidence="2">Single-pass membrane protein</topology>
    </subcellularLocation>
</comment>
<keyword evidence="8 14" id="KW-0863">Zinc-finger</keyword>
<dbReference type="AlphaFoldDB" id="A0AAN9M7R8"/>
<dbReference type="GO" id="GO:0061630">
    <property type="term" value="F:ubiquitin protein ligase activity"/>
    <property type="evidence" value="ECO:0007669"/>
    <property type="project" value="UniProtKB-EC"/>
</dbReference>
<evidence type="ECO:0000259" key="17">
    <source>
        <dbReference type="PROSITE" id="PS50089"/>
    </source>
</evidence>
<evidence type="ECO:0000313" key="18">
    <source>
        <dbReference type="EMBL" id="KAK7349349.1"/>
    </source>
</evidence>
<keyword evidence="6 16" id="KW-0812">Transmembrane</keyword>
<dbReference type="GO" id="GO:0016020">
    <property type="term" value="C:membrane"/>
    <property type="evidence" value="ECO:0007669"/>
    <property type="project" value="UniProtKB-SubCell"/>
</dbReference>
<dbReference type="PANTHER" id="PTHR46913:SF1">
    <property type="entry name" value="RING-H2 FINGER PROTEIN ATL16"/>
    <property type="match status" value="1"/>
</dbReference>
<evidence type="ECO:0000256" key="5">
    <source>
        <dbReference type="ARBA" id="ARBA00022679"/>
    </source>
</evidence>
<keyword evidence="19" id="KW-1185">Reference proteome</keyword>
<dbReference type="PANTHER" id="PTHR46913">
    <property type="entry name" value="RING-H2 FINGER PROTEIN ATL16"/>
    <property type="match status" value="1"/>
</dbReference>
<comment type="pathway">
    <text evidence="3">Protein modification; protein ubiquitination.</text>
</comment>
<dbReference type="EC" id="2.3.2.27" evidence="4"/>
<evidence type="ECO:0000256" key="16">
    <source>
        <dbReference type="SAM" id="Phobius"/>
    </source>
</evidence>
<organism evidence="18 19">
    <name type="scientific">Canavalia gladiata</name>
    <name type="common">Sword bean</name>
    <name type="synonym">Dolichos gladiatus</name>
    <dbReference type="NCBI Taxonomy" id="3824"/>
    <lineage>
        <taxon>Eukaryota</taxon>
        <taxon>Viridiplantae</taxon>
        <taxon>Streptophyta</taxon>
        <taxon>Embryophyta</taxon>
        <taxon>Tracheophyta</taxon>
        <taxon>Spermatophyta</taxon>
        <taxon>Magnoliopsida</taxon>
        <taxon>eudicotyledons</taxon>
        <taxon>Gunneridae</taxon>
        <taxon>Pentapetalae</taxon>
        <taxon>rosids</taxon>
        <taxon>fabids</taxon>
        <taxon>Fabales</taxon>
        <taxon>Fabaceae</taxon>
        <taxon>Papilionoideae</taxon>
        <taxon>50 kb inversion clade</taxon>
        <taxon>NPAAA clade</taxon>
        <taxon>indigoferoid/millettioid clade</taxon>
        <taxon>Phaseoleae</taxon>
        <taxon>Canavalia</taxon>
    </lineage>
</organism>
<keyword evidence="12 16" id="KW-0472">Membrane</keyword>
<comment type="catalytic activity">
    <reaction evidence="1">
        <text>S-ubiquitinyl-[E2 ubiquitin-conjugating enzyme]-L-cysteine + [acceptor protein]-L-lysine = [E2 ubiquitin-conjugating enzyme]-L-cysteine + N(6)-ubiquitinyl-[acceptor protein]-L-lysine.</text>
        <dbReference type="EC" id="2.3.2.27"/>
    </reaction>
</comment>
<comment type="caution">
    <text evidence="18">The sequence shown here is derived from an EMBL/GenBank/DDBJ whole genome shotgun (WGS) entry which is preliminary data.</text>
</comment>
<comment type="similarity">
    <text evidence="13">Belongs to the RING-type zinc finger family. ATL subfamily.</text>
</comment>
<keyword evidence="11 16" id="KW-1133">Transmembrane helix</keyword>